<dbReference type="Pfam" id="PF11667">
    <property type="entry name" value="DUF3267"/>
    <property type="match status" value="1"/>
</dbReference>
<dbReference type="InterPro" id="IPR021683">
    <property type="entry name" value="DUF3267"/>
</dbReference>
<reference evidence="2" key="1">
    <citation type="journal article" date="2020" name="mSystems">
        <title>Genome- and Community-Level Interaction Insights into Carbon Utilization and Element Cycling Functions of Hydrothermarchaeota in Hydrothermal Sediment.</title>
        <authorList>
            <person name="Zhou Z."/>
            <person name="Liu Y."/>
            <person name="Xu W."/>
            <person name="Pan J."/>
            <person name="Luo Z.H."/>
            <person name="Li M."/>
        </authorList>
    </citation>
    <scope>NUCLEOTIDE SEQUENCE [LARGE SCALE GENOMIC DNA]</scope>
    <source>
        <strain evidence="2">SpSt-735</strain>
    </source>
</reference>
<keyword evidence="1" id="KW-0812">Transmembrane</keyword>
<feature type="transmembrane region" description="Helical" evidence="1">
    <location>
        <begin position="128"/>
        <end position="151"/>
    </location>
</feature>
<feature type="transmembrane region" description="Helical" evidence="1">
    <location>
        <begin position="15"/>
        <end position="34"/>
    </location>
</feature>
<proteinExistence type="predicted"/>
<organism evidence="2">
    <name type="scientific">Thermofilum pendens</name>
    <dbReference type="NCBI Taxonomy" id="2269"/>
    <lineage>
        <taxon>Archaea</taxon>
        <taxon>Thermoproteota</taxon>
        <taxon>Thermoprotei</taxon>
        <taxon>Thermofilales</taxon>
        <taxon>Thermofilaceae</taxon>
        <taxon>Thermofilum</taxon>
    </lineage>
</organism>
<evidence type="ECO:0000256" key="1">
    <source>
        <dbReference type="SAM" id="Phobius"/>
    </source>
</evidence>
<feature type="transmembrane region" description="Helical" evidence="1">
    <location>
        <begin position="41"/>
        <end position="61"/>
    </location>
</feature>
<evidence type="ECO:0000313" key="2">
    <source>
        <dbReference type="EMBL" id="HGI43068.1"/>
    </source>
</evidence>
<accession>A0A7C4FD24</accession>
<feature type="transmembrane region" description="Helical" evidence="1">
    <location>
        <begin position="183"/>
        <end position="205"/>
    </location>
</feature>
<gene>
    <name evidence="2" type="ORF">ENV17_01605</name>
</gene>
<dbReference type="EMBL" id="DTFI01000047">
    <property type="protein sequence ID" value="HGI43068.1"/>
    <property type="molecule type" value="Genomic_DNA"/>
</dbReference>
<sequence length="267" mass="28160">MLTAAECRISVAEHLGSILLLSVFMGLGWIYFLSVAGLPPLYLASVFSTTLVLAVVLAVFAHEGVHAAVVRILGARKIRVGISRYGAYVAVENPLPRNRWVAVALAPLAISPIALTLASLLDGVLRDMLILTSIINFAGSSGDVLAVAFALTTSRDTLIRDEGVAIVFKGECPKRVLARKLKALALAGLALLLMQTVVLQTLVLVAQLSLPRADKAREILQSTGAVTVDLLGLVEARASLVDTPAGQTSTHAGGSPFWILSTQNVHL</sequence>
<name>A0A7C4FD24_THEPE</name>
<protein>
    <submittedName>
        <fullName evidence="2">DUF3267 domain-containing protein</fullName>
    </submittedName>
</protein>
<keyword evidence="1" id="KW-0472">Membrane</keyword>
<keyword evidence="1" id="KW-1133">Transmembrane helix</keyword>
<feature type="transmembrane region" description="Helical" evidence="1">
    <location>
        <begin position="100"/>
        <end position="121"/>
    </location>
</feature>
<comment type="caution">
    <text evidence="2">The sequence shown here is derived from an EMBL/GenBank/DDBJ whole genome shotgun (WGS) entry which is preliminary data.</text>
</comment>
<dbReference type="AlphaFoldDB" id="A0A7C4FD24"/>